<evidence type="ECO:0000313" key="3">
    <source>
        <dbReference type="EMBL" id="WHM23605.1"/>
    </source>
</evidence>
<dbReference type="PANTHER" id="PTHR46609:SF6">
    <property type="entry name" value="EXONUCLEASE, PHAGE-TYPE_RECB, C-TERMINAL DOMAIN-CONTAINING PROTEIN-RELATED"/>
    <property type="match status" value="1"/>
</dbReference>
<dbReference type="InterPro" id="IPR011604">
    <property type="entry name" value="PDDEXK-like_dom_sf"/>
</dbReference>
<name>A0AAQ3ESA6_BACIU</name>
<evidence type="ECO:0000256" key="1">
    <source>
        <dbReference type="SAM" id="Coils"/>
    </source>
</evidence>
<dbReference type="SUPFAM" id="SSF52980">
    <property type="entry name" value="Restriction endonuclease-like"/>
    <property type="match status" value="1"/>
</dbReference>
<feature type="coiled-coil region" evidence="1">
    <location>
        <begin position="244"/>
        <end position="271"/>
    </location>
</feature>
<dbReference type="EMBL" id="CP125292">
    <property type="protein sequence ID" value="WHM23605.1"/>
    <property type="molecule type" value="Genomic_DNA"/>
</dbReference>
<evidence type="ECO:0000259" key="2">
    <source>
        <dbReference type="Pfam" id="PF09588"/>
    </source>
</evidence>
<dbReference type="InterPro" id="IPR011335">
    <property type="entry name" value="Restrct_endonuc-II-like"/>
</dbReference>
<proteinExistence type="predicted"/>
<dbReference type="InterPro" id="IPR051703">
    <property type="entry name" value="NF-kappa-B_Signaling_Reg"/>
</dbReference>
<dbReference type="NCBIfam" id="TIGR03033">
    <property type="entry name" value="phage_rel_nuc"/>
    <property type="match status" value="1"/>
</dbReference>
<dbReference type="PANTHER" id="PTHR46609">
    <property type="entry name" value="EXONUCLEASE, PHAGE-TYPE/RECB, C-TERMINAL DOMAIN-CONTAINING PROTEIN"/>
    <property type="match status" value="1"/>
</dbReference>
<evidence type="ECO:0000313" key="4">
    <source>
        <dbReference type="Proteomes" id="UP001229422"/>
    </source>
</evidence>
<keyword evidence="1" id="KW-0175">Coiled coil</keyword>
<accession>A0AAQ3ESA6</accession>
<dbReference type="InterPro" id="IPR019080">
    <property type="entry name" value="YqaJ_viral_recombinase"/>
</dbReference>
<feature type="domain" description="YqaJ viral recombinase" evidence="2">
    <location>
        <begin position="23"/>
        <end position="154"/>
    </location>
</feature>
<reference evidence="3" key="1">
    <citation type="submission" date="2023-05" db="EMBL/GenBank/DDBJ databases">
        <title>Complete genome sequence of Bacillus subtilis SRCM117797 isolated from Soybean paste.</title>
        <authorList>
            <person name="Abraha H.B."/>
            <person name="Kim K.-P."/>
            <person name="Ryu M.-S."/>
            <person name="Jeong D.-Y."/>
        </authorList>
    </citation>
    <scope>NUCLEOTIDE SEQUENCE</scope>
    <source>
        <strain evidence="3">SRCM117797</strain>
    </source>
</reference>
<protein>
    <submittedName>
        <fullName evidence="3">YqaJ viral recombinase family protein</fullName>
    </submittedName>
</protein>
<dbReference type="Pfam" id="PF09588">
    <property type="entry name" value="YqaJ"/>
    <property type="match status" value="1"/>
</dbReference>
<dbReference type="Proteomes" id="UP001229422">
    <property type="component" value="Chromosome"/>
</dbReference>
<gene>
    <name evidence="3" type="primary">yqaJ</name>
    <name evidence="3" type="ORF">QL281_03635</name>
</gene>
<dbReference type="AlphaFoldDB" id="A0AAQ3ESA6"/>
<sequence>MGVRVMTRRSEVLAKTSEMSRDEWLIERRKGIGGSDASIILGLNKWKTPFELWLDKTGQVPISESQSEAAYFGSLLEDIVAKEFEIRSGKKVRRKKAILRHPEHDFILANVDRMIVGEKAILECKTTSAYNLKEWEDEEIPESYIVQVQHYLGVLGPEYQKAYFAVLIGGNKFVWKEIERDDELIDMIFEAEIEFWNDKVLGGQAPALDGSSAAEEYLKKRYAETENNKAIDLTAANRERIQQYLLIKEQISELQCQAKELENQIKHEMKDAEYGFIGNYQACWKPVVSNRVDTKKLKEQFPDIYEKVKKETHFRRFGIKEVS</sequence>
<dbReference type="Gene3D" id="3.90.320.10">
    <property type="match status" value="1"/>
</dbReference>
<dbReference type="InterPro" id="IPR017482">
    <property type="entry name" value="Lambda-type_endonuclease"/>
</dbReference>
<organism evidence="3 4">
    <name type="scientific">Bacillus subtilis</name>
    <dbReference type="NCBI Taxonomy" id="1423"/>
    <lineage>
        <taxon>Bacteria</taxon>
        <taxon>Bacillati</taxon>
        <taxon>Bacillota</taxon>
        <taxon>Bacilli</taxon>
        <taxon>Bacillales</taxon>
        <taxon>Bacillaceae</taxon>
        <taxon>Bacillus</taxon>
    </lineage>
</organism>